<dbReference type="InterPro" id="IPR014048">
    <property type="entry name" value="MethylDNA_cys_MeTrfase_DNA-bd"/>
</dbReference>
<dbReference type="PANTHER" id="PTHR42942">
    <property type="entry name" value="6-O-METHYLGUANINE DNA METHYLTRANSFERASE"/>
    <property type="match status" value="1"/>
</dbReference>
<reference evidence="3 4" key="1">
    <citation type="journal article" date="2011" name="Stand. Genomic Sci.">
        <title>Complete genome sequence of Syntrophobotulus glycolicus type strain (FlGlyR).</title>
        <authorList>
            <person name="Han C."/>
            <person name="Mwirichia R."/>
            <person name="Chertkov O."/>
            <person name="Held B."/>
            <person name="Lapidus A."/>
            <person name="Nolan M."/>
            <person name="Lucas S."/>
            <person name="Hammon N."/>
            <person name="Deshpande S."/>
            <person name="Cheng J.F."/>
            <person name="Tapia R."/>
            <person name="Goodwin L."/>
            <person name="Pitluck S."/>
            <person name="Huntemann M."/>
            <person name="Liolios K."/>
            <person name="Ivanova N."/>
            <person name="Pagani I."/>
            <person name="Mavromatis K."/>
            <person name="Ovchinikova G."/>
            <person name="Pati A."/>
            <person name="Chen A."/>
            <person name="Palaniappan K."/>
            <person name="Land M."/>
            <person name="Hauser L."/>
            <person name="Brambilla E.M."/>
            <person name="Rohde M."/>
            <person name="Spring S."/>
            <person name="Sikorski J."/>
            <person name="Goker M."/>
            <person name="Woyke T."/>
            <person name="Bristow J."/>
            <person name="Eisen J.A."/>
            <person name="Markowitz V."/>
            <person name="Hugenholtz P."/>
            <person name="Kyrpides N.C."/>
            <person name="Klenk H.P."/>
            <person name="Detter J.C."/>
        </authorList>
    </citation>
    <scope>NUCLEOTIDE SEQUENCE [LARGE SCALE GENOMIC DNA]</scope>
    <source>
        <strain evidence="4">DSM 8271 / FlGlyR</strain>
    </source>
</reference>
<reference evidence="4" key="2">
    <citation type="submission" date="2011-02" db="EMBL/GenBank/DDBJ databases">
        <title>The complete genome of Syntrophobotulus glycolicus DSM 8271.</title>
        <authorList>
            <person name="Lucas S."/>
            <person name="Copeland A."/>
            <person name="Lapidus A."/>
            <person name="Bruce D."/>
            <person name="Goodwin L."/>
            <person name="Pitluck S."/>
            <person name="Kyrpides N."/>
            <person name="Mavromatis K."/>
            <person name="Pagani I."/>
            <person name="Ivanova N."/>
            <person name="Mikhailova N."/>
            <person name="Chertkov O."/>
            <person name="Held B."/>
            <person name="Detter J.C."/>
            <person name="Tapia R."/>
            <person name="Han C."/>
            <person name="Land M."/>
            <person name="Hauser L."/>
            <person name="Markowitz V."/>
            <person name="Cheng J.-F."/>
            <person name="Hugenholtz P."/>
            <person name="Woyke T."/>
            <person name="Wu D."/>
            <person name="Spring S."/>
            <person name="Schroeder M."/>
            <person name="Brambilla E."/>
            <person name="Klenk H.-P."/>
            <person name="Eisen J.A."/>
        </authorList>
    </citation>
    <scope>NUCLEOTIDE SEQUENCE [LARGE SCALE GENOMIC DNA]</scope>
    <source>
        <strain evidence="4">DSM 8271 / FlGlyR</strain>
    </source>
</reference>
<keyword evidence="4" id="KW-1185">Reference proteome</keyword>
<dbReference type="KEGG" id="sgy:Sgly_0929"/>
<dbReference type="SUPFAM" id="SSF46767">
    <property type="entry name" value="Methylated DNA-protein cysteine methyltransferase, C-terminal domain"/>
    <property type="match status" value="1"/>
</dbReference>
<dbReference type="Gene3D" id="1.10.10.10">
    <property type="entry name" value="Winged helix-like DNA-binding domain superfamily/Winged helix DNA-binding domain"/>
    <property type="match status" value="1"/>
</dbReference>
<dbReference type="AlphaFoldDB" id="F0T2F4"/>
<evidence type="ECO:0000313" key="4">
    <source>
        <dbReference type="Proteomes" id="UP000007488"/>
    </source>
</evidence>
<evidence type="ECO:0000256" key="1">
    <source>
        <dbReference type="ARBA" id="ARBA00022763"/>
    </source>
</evidence>
<dbReference type="EMBL" id="CP002547">
    <property type="protein sequence ID" value="ADY55272.1"/>
    <property type="molecule type" value="Genomic_DNA"/>
</dbReference>
<sequence>MNPFFQQIYDIVAQIPYGRVVSYGQIAWMLGRPRAAREVGRAMRCCPDGLPWQRVVMQDGTIAGGMYAEMRRALLETEGVAFLPDGRVDMQTCRWSGC</sequence>
<dbReference type="CDD" id="cd06445">
    <property type="entry name" value="ATase"/>
    <property type="match status" value="1"/>
</dbReference>
<dbReference type="OrthoDB" id="9789813at2"/>
<protein>
    <submittedName>
        <fullName evidence="3">Methylated-DNA/protein-cysteinemethyltransferase</fullName>
    </submittedName>
</protein>
<accession>F0T2F4</accession>
<dbReference type="eggNOG" id="COG3695">
    <property type="taxonomic scope" value="Bacteria"/>
</dbReference>
<dbReference type="GO" id="GO:0003824">
    <property type="term" value="F:catalytic activity"/>
    <property type="evidence" value="ECO:0007669"/>
    <property type="project" value="InterPro"/>
</dbReference>
<evidence type="ECO:0000259" key="2">
    <source>
        <dbReference type="Pfam" id="PF01035"/>
    </source>
</evidence>
<name>F0T2F4_SYNGF</name>
<dbReference type="Proteomes" id="UP000007488">
    <property type="component" value="Chromosome"/>
</dbReference>
<proteinExistence type="predicted"/>
<dbReference type="PANTHER" id="PTHR42942:SF1">
    <property type="entry name" value="ALKYLTRANSFERASE-LIKE PROTEIN 1"/>
    <property type="match status" value="1"/>
</dbReference>
<dbReference type="InterPro" id="IPR036217">
    <property type="entry name" value="MethylDNA_cys_MeTrfase_DNAb"/>
</dbReference>
<dbReference type="Pfam" id="PF01035">
    <property type="entry name" value="DNA_binding_1"/>
    <property type="match status" value="1"/>
</dbReference>
<dbReference type="InterPro" id="IPR036388">
    <property type="entry name" value="WH-like_DNA-bd_sf"/>
</dbReference>
<keyword evidence="1" id="KW-0227">DNA damage</keyword>
<feature type="domain" description="Methylated-DNA-[protein]-cysteine S-methyltransferase DNA binding" evidence="2">
    <location>
        <begin position="3"/>
        <end position="80"/>
    </location>
</feature>
<evidence type="ECO:0000313" key="3">
    <source>
        <dbReference type="EMBL" id="ADY55272.1"/>
    </source>
</evidence>
<dbReference type="NCBIfam" id="TIGR00589">
    <property type="entry name" value="ogt"/>
    <property type="match status" value="1"/>
</dbReference>
<organism evidence="3 4">
    <name type="scientific">Syntrophobotulus glycolicus (strain DSM 8271 / FlGlyR)</name>
    <dbReference type="NCBI Taxonomy" id="645991"/>
    <lineage>
        <taxon>Bacteria</taxon>
        <taxon>Bacillati</taxon>
        <taxon>Bacillota</taxon>
        <taxon>Clostridia</taxon>
        <taxon>Eubacteriales</taxon>
        <taxon>Desulfitobacteriaceae</taxon>
        <taxon>Syntrophobotulus</taxon>
    </lineage>
</organism>
<dbReference type="GO" id="GO:0006281">
    <property type="term" value="P:DNA repair"/>
    <property type="evidence" value="ECO:0007669"/>
    <property type="project" value="InterPro"/>
</dbReference>
<dbReference type="InterPro" id="IPR052520">
    <property type="entry name" value="ATL_DNA_repair"/>
</dbReference>
<gene>
    <name evidence="3" type="ordered locus">Sgly_0929</name>
</gene>
<dbReference type="HOGENOM" id="CLU_000445_52_5_9"/>